<dbReference type="Proteomes" id="UP001431199">
    <property type="component" value="Unassembled WGS sequence"/>
</dbReference>
<dbReference type="EMBL" id="JAODBU010000002">
    <property type="protein sequence ID" value="MCT7397837.1"/>
    <property type="molecule type" value="Genomic_DNA"/>
</dbReference>
<keyword evidence="3" id="KW-1185">Reference proteome</keyword>
<feature type="transmembrane region" description="Helical" evidence="1">
    <location>
        <begin position="89"/>
        <end position="109"/>
    </location>
</feature>
<proteinExistence type="predicted"/>
<accession>A0ABT2M0C1</accession>
<keyword evidence="1" id="KW-0812">Transmembrane</keyword>
<protein>
    <submittedName>
        <fullName evidence="2">Uncharacterized protein</fullName>
    </submittedName>
</protein>
<keyword evidence="1" id="KW-0472">Membrane</keyword>
<feature type="transmembrane region" description="Helical" evidence="1">
    <location>
        <begin position="56"/>
        <end position="77"/>
    </location>
</feature>
<sequence>MEKIISRIDNIGYSAFNQLFPLEEKFVVIFLLSGIAISLLFMIFHNSNIVKTILTVADGLIQAVGGLYVAILLISAYSENSISKVLNLFLNSKYIFVLVFIDVVFIILARKYRK</sequence>
<gene>
    <name evidence="2" type="ORF">N5B56_01880</name>
</gene>
<reference evidence="2" key="1">
    <citation type="submission" date="2022-09" db="EMBL/GenBank/DDBJ databases">
        <title>Eubacterium sp. LFL-14 isolated from human feces.</title>
        <authorList>
            <person name="Liu F."/>
        </authorList>
    </citation>
    <scope>NUCLEOTIDE SEQUENCE</scope>
    <source>
        <strain evidence="2">LFL-14</strain>
    </source>
</reference>
<comment type="caution">
    <text evidence="2">The sequence shown here is derived from an EMBL/GenBank/DDBJ whole genome shotgun (WGS) entry which is preliminary data.</text>
</comment>
<evidence type="ECO:0000313" key="3">
    <source>
        <dbReference type="Proteomes" id="UP001431199"/>
    </source>
</evidence>
<feature type="transmembrane region" description="Helical" evidence="1">
    <location>
        <begin position="26"/>
        <end position="44"/>
    </location>
</feature>
<name>A0ABT2M0C1_9FIRM</name>
<dbReference type="RefSeq" id="WP_260978273.1">
    <property type="nucleotide sequence ID" value="NZ_JAODBU010000002.1"/>
</dbReference>
<evidence type="ECO:0000313" key="2">
    <source>
        <dbReference type="EMBL" id="MCT7397837.1"/>
    </source>
</evidence>
<evidence type="ECO:0000256" key="1">
    <source>
        <dbReference type="SAM" id="Phobius"/>
    </source>
</evidence>
<organism evidence="2 3">
    <name type="scientific">Eubacterium album</name>
    <dbReference type="NCBI Taxonomy" id="2978477"/>
    <lineage>
        <taxon>Bacteria</taxon>
        <taxon>Bacillati</taxon>
        <taxon>Bacillota</taxon>
        <taxon>Clostridia</taxon>
        <taxon>Eubacteriales</taxon>
        <taxon>Eubacteriaceae</taxon>
        <taxon>Eubacterium</taxon>
    </lineage>
</organism>
<keyword evidence="1" id="KW-1133">Transmembrane helix</keyword>